<dbReference type="EMBL" id="JAGSMN010001123">
    <property type="protein sequence ID" value="MBR7677922.1"/>
    <property type="molecule type" value="Genomic_DNA"/>
</dbReference>
<dbReference type="Proteomes" id="UP000675554">
    <property type="component" value="Unassembled WGS sequence"/>
</dbReference>
<organism evidence="1 2">
    <name type="scientific">Streptomyces daliensis</name>
    <dbReference type="NCBI Taxonomy" id="299421"/>
    <lineage>
        <taxon>Bacteria</taxon>
        <taxon>Bacillati</taxon>
        <taxon>Actinomycetota</taxon>
        <taxon>Actinomycetes</taxon>
        <taxon>Kitasatosporales</taxon>
        <taxon>Streptomycetaceae</taxon>
        <taxon>Streptomyces</taxon>
    </lineage>
</organism>
<name>A0A8T4J3N8_9ACTN</name>
<protein>
    <submittedName>
        <fullName evidence="1">Uncharacterized protein</fullName>
    </submittedName>
</protein>
<feature type="non-terminal residue" evidence="1">
    <location>
        <position position="1"/>
    </location>
</feature>
<dbReference type="AlphaFoldDB" id="A0A8T4J3N8"/>
<accession>A0A8T4J3N8</accession>
<comment type="caution">
    <text evidence="1">The sequence shown here is derived from an EMBL/GenBank/DDBJ whole genome shotgun (WGS) entry which is preliminary data.</text>
</comment>
<proteinExistence type="predicted"/>
<feature type="non-terminal residue" evidence="1">
    <location>
        <position position="119"/>
    </location>
</feature>
<evidence type="ECO:0000313" key="1">
    <source>
        <dbReference type="EMBL" id="MBR7677922.1"/>
    </source>
</evidence>
<evidence type="ECO:0000313" key="2">
    <source>
        <dbReference type="Proteomes" id="UP000675554"/>
    </source>
</evidence>
<sequence>RALDAAGLRAALLKSGDVKGYHAEPNAKDALPPENTMEPDRPACTPITDAVDSKPTYAREAYASGTVMKGDLGSGGAVQQILLSSYGPGDAAKWLRELRKAVKECRGFKGAVGTGQEAS</sequence>
<gene>
    <name evidence="1" type="ORF">KDA82_34050</name>
</gene>
<reference evidence="1" key="1">
    <citation type="submission" date="2021-04" db="EMBL/GenBank/DDBJ databases">
        <title>Sequencing of actinobacteria type strains.</title>
        <authorList>
            <person name="Nguyen G.-S."/>
            <person name="Wentzel A."/>
        </authorList>
    </citation>
    <scope>NUCLEOTIDE SEQUENCE</scope>
    <source>
        <strain evidence="1">DSM 42095</strain>
    </source>
</reference>
<keyword evidence="2" id="KW-1185">Reference proteome</keyword>